<feature type="transmembrane region" description="Helical" evidence="10">
    <location>
        <begin position="240"/>
        <end position="263"/>
    </location>
</feature>
<evidence type="ECO:0000256" key="7">
    <source>
        <dbReference type="ARBA" id="ARBA00023136"/>
    </source>
</evidence>
<evidence type="ECO:0000256" key="9">
    <source>
        <dbReference type="ARBA" id="ARBA00047561"/>
    </source>
</evidence>
<keyword evidence="7 10" id="KW-0472">Membrane</keyword>
<dbReference type="InterPro" id="IPR006367">
    <property type="entry name" value="Sirohaem_synthase_N"/>
</dbReference>
<comment type="caution">
    <text evidence="12">The sequence shown here is derived from an EMBL/GenBank/DDBJ whole genome shotgun (WGS) entry which is preliminary data.</text>
</comment>
<dbReference type="SUPFAM" id="SSF51735">
    <property type="entry name" value="NAD(P)-binding Rossmann-fold domains"/>
    <property type="match status" value="1"/>
</dbReference>
<keyword evidence="10" id="KW-1003">Cell membrane</keyword>
<evidence type="ECO:0000256" key="6">
    <source>
        <dbReference type="ARBA" id="ARBA00023027"/>
    </source>
</evidence>
<sequence length="483" mass="53249">MNNTLFPVFLKTETAHFLIVGGGNVGLEKTETLLRQNPSIRITIVGTIIYPKLKEIIDSHSNIDAFERPFEENDLNTIDFVIIGTDSPEVNLEVRNLAKSRGIKVNAADQPALCDFYLGSIVNKGSLKIAISTNGKSPVLAKRMREYFTEIIPDNIEESLDVLNKFRSNHKGDFQEKLHDLNRLTQSFEKKKKEDGRNKYKRLAFMLALSFLMLFVGFGLSNFLSFSDFKSALSEIPNEFYYMLLIGFVAQLIDGAVGLGYGVTCATSMMLLGVKLPAISGSIHTAEMFSSAISGYSHYKFGNVNKRMLFWLSIFGVLGAVLGASLLIYLGSEYEKIAYVILSTYTFIIGIRLLVLAFKKIQMKKKIKFLGFLGFSGGFMDAFGGGGWGPIVTSTLLAKGRKSKYVVGTVSLAEFFVTLSASIVFFVSLGVSHWYVVLGLIIGGVFAAPIAAKLAGKLPRKAALIVVSVLVIVFSIRMLFRII</sequence>
<comment type="catalytic activity">
    <reaction evidence="9">
        <text>precorrin-2 + NAD(+) = sirohydrochlorin + NADH + 2 H(+)</text>
        <dbReference type="Rhea" id="RHEA:15613"/>
        <dbReference type="ChEBI" id="CHEBI:15378"/>
        <dbReference type="ChEBI" id="CHEBI:57540"/>
        <dbReference type="ChEBI" id="CHEBI:57945"/>
        <dbReference type="ChEBI" id="CHEBI:58351"/>
        <dbReference type="ChEBI" id="CHEBI:58827"/>
        <dbReference type="EC" id="1.3.1.76"/>
    </reaction>
</comment>
<dbReference type="Proteomes" id="UP001589607">
    <property type="component" value="Unassembled WGS sequence"/>
</dbReference>
<protein>
    <recommendedName>
        <fullName evidence="10">Probable membrane transporter protein</fullName>
    </recommendedName>
</protein>
<comment type="similarity">
    <text evidence="10">Belongs to the 4-toluene sulfonate uptake permease (TSUP) (TC 2.A.102) family.</text>
</comment>
<dbReference type="Gene3D" id="3.30.160.110">
    <property type="entry name" value="Siroheme synthase, domain 2"/>
    <property type="match status" value="1"/>
</dbReference>
<dbReference type="InterPro" id="IPR002781">
    <property type="entry name" value="TM_pro_TauE-like"/>
</dbReference>
<dbReference type="InterPro" id="IPR028161">
    <property type="entry name" value="Met8-like"/>
</dbReference>
<keyword evidence="3 10" id="KW-0812">Transmembrane</keyword>
<evidence type="ECO:0000256" key="10">
    <source>
        <dbReference type="RuleBase" id="RU363041"/>
    </source>
</evidence>
<feature type="transmembrane region" description="Helical" evidence="10">
    <location>
        <begin position="200"/>
        <end position="220"/>
    </location>
</feature>
<dbReference type="InterPro" id="IPR036291">
    <property type="entry name" value="NAD(P)-bd_dom_sf"/>
</dbReference>
<dbReference type="Pfam" id="PF13241">
    <property type="entry name" value="NAD_binding_7"/>
    <property type="match status" value="1"/>
</dbReference>
<evidence type="ECO:0000256" key="5">
    <source>
        <dbReference type="ARBA" id="ARBA00023002"/>
    </source>
</evidence>
<dbReference type="NCBIfam" id="TIGR01470">
    <property type="entry name" value="cysG_Nterm"/>
    <property type="match status" value="1"/>
</dbReference>
<dbReference type="EMBL" id="JBHMEY010000013">
    <property type="protein sequence ID" value="MFB9096117.1"/>
    <property type="molecule type" value="Genomic_DNA"/>
</dbReference>
<comment type="pathway">
    <text evidence="2">Porphyrin-containing compound metabolism; siroheme biosynthesis; sirohydrochlorin from precorrin-2: step 1/1.</text>
</comment>
<dbReference type="PANTHER" id="PTHR35330">
    <property type="entry name" value="SIROHEME BIOSYNTHESIS PROTEIN MET8"/>
    <property type="match status" value="1"/>
</dbReference>
<dbReference type="RefSeq" id="WP_236457617.1">
    <property type="nucleotide sequence ID" value="NZ_CBCSGE010000013.1"/>
</dbReference>
<dbReference type="InterPro" id="IPR028281">
    <property type="entry name" value="Sirohaem_synthase_central"/>
</dbReference>
<organism evidence="12 13">
    <name type="scientific">Flavobacterium jumunjinense</name>
    <dbReference type="NCBI Taxonomy" id="998845"/>
    <lineage>
        <taxon>Bacteria</taxon>
        <taxon>Pseudomonadati</taxon>
        <taxon>Bacteroidota</taxon>
        <taxon>Flavobacteriia</taxon>
        <taxon>Flavobacteriales</taxon>
        <taxon>Flavobacteriaceae</taxon>
        <taxon>Flavobacterium</taxon>
    </lineage>
</organism>
<evidence type="ECO:0000256" key="8">
    <source>
        <dbReference type="ARBA" id="ARBA00023244"/>
    </source>
</evidence>
<feature type="transmembrane region" description="Helical" evidence="10">
    <location>
        <begin position="337"/>
        <end position="358"/>
    </location>
</feature>
<evidence type="ECO:0000313" key="12">
    <source>
        <dbReference type="EMBL" id="MFB9096117.1"/>
    </source>
</evidence>
<feature type="transmembrane region" description="Helical" evidence="10">
    <location>
        <begin position="309"/>
        <end position="331"/>
    </location>
</feature>
<keyword evidence="5" id="KW-0560">Oxidoreductase</keyword>
<proteinExistence type="inferred from homology"/>
<evidence type="ECO:0000256" key="3">
    <source>
        <dbReference type="ARBA" id="ARBA00022692"/>
    </source>
</evidence>
<keyword evidence="13" id="KW-1185">Reference proteome</keyword>
<keyword evidence="8" id="KW-0627">Porphyrin biosynthesis</keyword>
<dbReference type="PANTHER" id="PTHR35330:SF1">
    <property type="entry name" value="SIROHEME BIOSYNTHESIS PROTEIN MET8"/>
    <property type="match status" value="1"/>
</dbReference>
<keyword evidence="4 10" id="KW-1133">Transmembrane helix</keyword>
<gene>
    <name evidence="12" type="ORF">ACFFVF_06295</name>
</gene>
<feature type="transmembrane region" description="Helical" evidence="10">
    <location>
        <begin position="405"/>
        <end position="427"/>
    </location>
</feature>
<evidence type="ECO:0000256" key="1">
    <source>
        <dbReference type="ARBA" id="ARBA00004141"/>
    </source>
</evidence>
<comment type="subcellular location">
    <subcellularLocation>
        <location evidence="10">Cell membrane</location>
        <topology evidence="10">Multi-pass membrane protein</topology>
    </subcellularLocation>
    <subcellularLocation>
        <location evidence="1">Membrane</location>
        <topology evidence="1">Multi-pass membrane protein</topology>
    </subcellularLocation>
</comment>
<evidence type="ECO:0000256" key="4">
    <source>
        <dbReference type="ARBA" id="ARBA00022989"/>
    </source>
</evidence>
<evidence type="ECO:0000256" key="2">
    <source>
        <dbReference type="ARBA" id="ARBA00005010"/>
    </source>
</evidence>
<evidence type="ECO:0000259" key="11">
    <source>
        <dbReference type="Pfam" id="PF14824"/>
    </source>
</evidence>
<keyword evidence="6" id="KW-0520">NAD</keyword>
<evidence type="ECO:0000313" key="13">
    <source>
        <dbReference type="Proteomes" id="UP001589607"/>
    </source>
</evidence>
<accession>A0ABV5GL72</accession>
<feature type="transmembrane region" description="Helical" evidence="10">
    <location>
        <begin position="433"/>
        <end position="455"/>
    </location>
</feature>
<dbReference type="Pfam" id="PF01925">
    <property type="entry name" value="TauE"/>
    <property type="match status" value="1"/>
</dbReference>
<dbReference type="SUPFAM" id="SSF75615">
    <property type="entry name" value="Siroheme synthase middle domains-like"/>
    <property type="match status" value="1"/>
</dbReference>
<name>A0ABV5GL72_9FLAO</name>
<dbReference type="Pfam" id="PF14824">
    <property type="entry name" value="Sirohm_synth_M"/>
    <property type="match status" value="1"/>
</dbReference>
<feature type="domain" description="Siroheme synthase central" evidence="11">
    <location>
        <begin position="125"/>
        <end position="146"/>
    </location>
</feature>
<reference evidence="12 13" key="1">
    <citation type="submission" date="2024-09" db="EMBL/GenBank/DDBJ databases">
        <authorList>
            <person name="Sun Q."/>
            <person name="Mori K."/>
        </authorList>
    </citation>
    <scope>NUCLEOTIDE SEQUENCE [LARGE SCALE GENOMIC DNA]</scope>
    <source>
        <strain evidence="12 13">CECT 7955</strain>
    </source>
</reference>
<dbReference type="Gene3D" id="3.40.50.720">
    <property type="entry name" value="NAD(P)-binding Rossmann-like Domain"/>
    <property type="match status" value="1"/>
</dbReference>
<feature type="transmembrane region" description="Helical" evidence="10">
    <location>
        <begin position="462"/>
        <end position="480"/>
    </location>
</feature>